<accession>A0A9W4XRG2</accession>
<organism evidence="1 2">
    <name type="scientific">Periconia digitata</name>
    <dbReference type="NCBI Taxonomy" id="1303443"/>
    <lineage>
        <taxon>Eukaryota</taxon>
        <taxon>Fungi</taxon>
        <taxon>Dikarya</taxon>
        <taxon>Ascomycota</taxon>
        <taxon>Pezizomycotina</taxon>
        <taxon>Dothideomycetes</taxon>
        <taxon>Pleosporomycetidae</taxon>
        <taxon>Pleosporales</taxon>
        <taxon>Massarineae</taxon>
        <taxon>Periconiaceae</taxon>
        <taxon>Periconia</taxon>
    </lineage>
</organism>
<reference evidence="1" key="1">
    <citation type="submission" date="2023-01" db="EMBL/GenBank/DDBJ databases">
        <authorList>
            <person name="Van Ghelder C."/>
            <person name="Rancurel C."/>
        </authorList>
    </citation>
    <scope>NUCLEOTIDE SEQUENCE</scope>
    <source>
        <strain evidence="1">CNCM I-4278</strain>
    </source>
</reference>
<comment type="caution">
    <text evidence="1">The sequence shown here is derived from an EMBL/GenBank/DDBJ whole genome shotgun (WGS) entry which is preliminary data.</text>
</comment>
<evidence type="ECO:0000313" key="2">
    <source>
        <dbReference type="Proteomes" id="UP001152607"/>
    </source>
</evidence>
<sequence length="93" mass="10826">MTGEAEGYLPDLQNKQSNEGTEAFFDWHLVPQREQASKLIDEIKHRYTTICELDVDLIVNCHRIMREKSFRDQLPYGSIVLFMEFLHGRVVAG</sequence>
<protein>
    <submittedName>
        <fullName evidence="1">Uncharacterized protein</fullName>
    </submittedName>
</protein>
<dbReference type="AlphaFoldDB" id="A0A9W4XRG2"/>
<dbReference type="EMBL" id="CAOQHR010000008">
    <property type="protein sequence ID" value="CAI6337955.1"/>
    <property type="molecule type" value="Genomic_DNA"/>
</dbReference>
<dbReference type="Proteomes" id="UP001152607">
    <property type="component" value="Unassembled WGS sequence"/>
</dbReference>
<dbReference type="OrthoDB" id="3791994at2759"/>
<gene>
    <name evidence="1" type="ORF">PDIGIT_LOCUS11075</name>
</gene>
<name>A0A9W4XRG2_9PLEO</name>
<keyword evidence="2" id="KW-1185">Reference proteome</keyword>
<proteinExistence type="predicted"/>
<evidence type="ECO:0000313" key="1">
    <source>
        <dbReference type="EMBL" id="CAI6337955.1"/>
    </source>
</evidence>